<dbReference type="Pfam" id="PF05685">
    <property type="entry name" value="Uma2"/>
    <property type="match status" value="1"/>
</dbReference>
<dbReference type="Proteomes" id="UP001204772">
    <property type="component" value="Unassembled WGS sequence"/>
</dbReference>
<accession>A0ABT1FQ09</accession>
<organism evidence="2 3">
    <name type="scientific">Runella salmonicolor</name>
    <dbReference type="NCBI Taxonomy" id="2950278"/>
    <lineage>
        <taxon>Bacteria</taxon>
        <taxon>Pseudomonadati</taxon>
        <taxon>Bacteroidota</taxon>
        <taxon>Cytophagia</taxon>
        <taxon>Cytophagales</taxon>
        <taxon>Spirosomataceae</taxon>
        <taxon>Runella</taxon>
    </lineage>
</organism>
<keyword evidence="2" id="KW-0540">Nuclease</keyword>
<protein>
    <submittedName>
        <fullName evidence="2">Uma2 family endonuclease</fullName>
    </submittedName>
</protein>
<evidence type="ECO:0000313" key="2">
    <source>
        <dbReference type="EMBL" id="MCP1383854.1"/>
    </source>
</evidence>
<keyword evidence="2" id="KW-0378">Hydrolase</keyword>
<dbReference type="InterPro" id="IPR008538">
    <property type="entry name" value="Uma2"/>
</dbReference>
<proteinExistence type="predicted"/>
<dbReference type="PANTHER" id="PTHR36558">
    <property type="entry name" value="GLR1098 PROTEIN"/>
    <property type="match status" value="1"/>
</dbReference>
<dbReference type="CDD" id="cd06260">
    <property type="entry name" value="DUF820-like"/>
    <property type="match status" value="1"/>
</dbReference>
<dbReference type="EMBL" id="JAMZEL010000006">
    <property type="protein sequence ID" value="MCP1383854.1"/>
    <property type="molecule type" value="Genomic_DNA"/>
</dbReference>
<evidence type="ECO:0000313" key="3">
    <source>
        <dbReference type="Proteomes" id="UP001204772"/>
    </source>
</evidence>
<gene>
    <name evidence="2" type="ORF">NCI00_15515</name>
</gene>
<dbReference type="InterPro" id="IPR011335">
    <property type="entry name" value="Restrct_endonuc-II-like"/>
</dbReference>
<keyword evidence="3" id="KW-1185">Reference proteome</keyword>
<dbReference type="SUPFAM" id="SSF52980">
    <property type="entry name" value="Restriction endonuclease-like"/>
    <property type="match status" value="1"/>
</dbReference>
<dbReference type="InterPro" id="IPR012296">
    <property type="entry name" value="Nuclease_put_TT1808"/>
</dbReference>
<name>A0ABT1FQ09_9BACT</name>
<dbReference type="PANTHER" id="PTHR36558:SF1">
    <property type="entry name" value="RESTRICTION ENDONUCLEASE DOMAIN-CONTAINING PROTEIN-RELATED"/>
    <property type="match status" value="1"/>
</dbReference>
<dbReference type="Gene3D" id="3.90.1570.10">
    <property type="entry name" value="tt1808, chain A"/>
    <property type="match status" value="1"/>
</dbReference>
<dbReference type="GO" id="GO:0004519">
    <property type="term" value="F:endonuclease activity"/>
    <property type="evidence" value="ECO:0007669"/>
    <property type="project" value="UniProtKB-KW"/>
</dbReference>
<sequence length="186" mass="21098">MVPAISSSFTAEEYLSFERASQHRHEFIYNTLIERAGATKIHNYITIALFGLLCNLLRGTDFEVLGSDMRVFNPQNGSYFYPDIVISDGEAKTIENDNLINPVLVIEVASTSTAVFDKTDKFIAYRSIETLKEYVLVSTQLPQMEVFRKNDKGEWSVETVHGLDKTAHFQSVDVSVLLKDVFEKVF</sequence>
<comment type="caution">
    <text evidence="2">The sequence shown here is derived from an EMBL/GenBank/DDBJ whole genome shotgun (WGS) entry which is preliminary data.</text>
</comment>
<evidence type="ECO:0000259" key="1">
    <source>
        <dbReference type="Pfam" id="PF05685"/>
    </source>
</evidence>
<reference evidence="2 3" key="1">
    <citation type="submission" date="2022-06" db="EMBL/GenBank/DDBJ databases">
        <title>Runella sp. S5 genome sequencing.</title>
        <authorList>
            <person name="Park S."/>
        </authorList>
    </citation>
    <scope>NUCLEOTIDE SEQUENCE [LARGE SCALE GENOMIC DNA]</scope>
    <source>
        <strain evidence="2 3">S5</strain>
    </source>
</reference>
<dbReference type="RefSeq" id="WP_253529001.1">
    <property type="nucleotide sequence ID" value="NZ_JAMZEL010000006.1"/>
</dbReference>
<feature type="domain" description="Putative restriction endonuclease" evidence="1">
    <location>
        <begin position="12"/>
        <end position="165"/>
    </location>
</feature>
<keyword evidence="2" id="KW-0255">Endonuclease</keyword>